<evidence type="ECO:0000313" key="6">
    <source>
        <dbReference type="EMBL" id="VCU69668.1"/>
    </source>
</evidence>
<feature type="transmembrane region" description="Helical" evidence="5">
    <location>
        <begin position="46"/>
        <end position="64"/>
    </location>
</feature>
<organism evidence="6 7">
    <name type="scientific">Pigmentiphaga humi</name>
    <dbReference type="NCBI Taxonomy" id="2478468"/>
    <lineage>
        <taxon>Bacteria</taxon>
        <taxon>Pseudomonadati</taxon>
        <taxon>Pseudomonadota</taxon>
        <taxon>Betaproteobacteria</taxon>
        <taxon>Burkholderiales</taxon>
        <taxon>Alcaligenaceae</taxon>
        <taxon>Pigmentiphaga</taxon>
    </lineage>
</organism>
<dbReference type="AlphaFoldDB" id="A0A3P4B1Y7"/>
<evidence type="ECO:0000256" key="4">
    <source>
        <dbReference type="ARBA" id="ARBA00023136"/>
    </source>
</evidence>
<keyword evidence="7" id="KW-1185">Reference proteome</keyword>
<keyword evidence="2 5" id="KW-0812">Transmembrane</keyword>
<keyword evidence="4 5" id="KW-0472">Membrane</keyword>
<name>A0A3P4B1Y7_9BURK</name>
<gene>
    <name evidence="6" type="ORF">PIGHUM_01731</name>
</gene>
<dbReference type="EMBL" id="UWPJ01000015">
    <property type="protein sequence ID" value="VCU69668.1"/>
    <property type="molecule type" value="Genomic_DNA"/>
</dbReference>
<keyword evidence="1" id="KW-1003">Cell membrane</keyword>
<proteinExistence type="predicted"/>
<dbReference type="InterPro" id="IPR012451">
    <property type="entry name" value="DUF1656"/>
</dbReference>
<protein>
    <submittedName>
        <fullName evidence="6">Efflux system membrane protein</fullName>
    </submittedName>
</protein>
<reference evidence="6 7" key="1">
    <citation type="submission" date="2018-10" db="EMBL/GenBank/DDBJ databases">
        <authorList>
            <person name="Criscuolo A."/>
        </authorList>
    </citation>
    <scope>NUCLEOTIDE SEQUENCE [LARGE SCALE GENOMIC DNA]</scope>
    <source>
        <strain evidence="6">DnA1</strain>
    </source>
</reference>
<evidence type="ECO:0000313" key="7">
    <source>
        <dbReference type="Proteomes" id="UP000277294"/>
    </source>
</evidence>
<accession>A0A3P4B1Y7</accession>
<evidence type="ECO:0000256" key="3">
    <source>
        <dbReference type="ARBA" id="ARBA00022989"/>
    </source>
</evidence>
<evidence type="ECO:0000256" key="2">
    <source>
        <dbReference type="ARBA" id="ARBA00022692"/>
    </source>
</evidence>
<evidence type="ECO:0000256" key="5">
    <source>
        <dbReference type="SAM" id="Phobius"/>
    </source>
</evidence>
<dbReference type="RefSeq" id="WP_124079184.1">
    <property type="nucleotide sequence ID" value="NZ_UWPJ01000015.1"/>
</dbReference>
<evidence type="ECO:0000256" key="1">
    <source>
        <dbReference type="ARBA" id="ARBA00022475"/>
    </source>
</evidence>
<dbReference type="Pfam" id="PF07869">
    <property type="entry name" value="DUF1656"/>
    <property type="match status" value="1"/>
</dbReference>
<dbReference type="OrthoDB" id="6080293at2"/>
<dbReference type="Proteomes" id="UP000277294">
    <property type="component" value="Unassembled WGS sequence"/>
</dbReference>
<sequence>MFGEINIFGLYVPALLLLTLLAIPVSRLIGGLLARTGVYRRVWHPPLFDACLFVIVLAALSFLLTSES</sequence>
<feature type="transmembrane region" description="Helical" evidence="5">
    <location>
        <begin position="12"/>
        <end position="34"/>
    </location>
</feature>
<keyword evidence="3 5" id="KW-1133">Transmembrane helix</keyword>